<feature type="region of interest" description="Disordered" evidence="1">
    <location>
        <begin position="215"/>
        <end position="254"/>
    </location>
</feature>
<proteinExistence type="predicted"/>
<dbReference type="InterPro" id="IPR046796">
    <property type="entry name" value="Transposase_32_dom"/>
</dbReference>
<reference evidence="3" key="1">
    <citation type="submission" date="2020-09" db="EMBL/GenBank/DDBJ databases">
        <title>Genome-Enabled Discovery of Anthraquinone Biosynthesis in Senna tora.</title>
        <authorList>
            <person name="Kang S.-H."/>
            <person name="Pandey R.P."/>
            <person name="Lee C.-M."/>
            <person name="Sim J.-S."/>
            <person name="Jeong J.-T."/>
            <person name="Choi B.-S."/>
            <person name="Jung M."/>
            <person name="Ginzburg D."/>
            <person name="Zhao K."/>
            <person name="Won S.Y."/>
            <person name="Oh T.-J."/>
            <person name="Yu Y."/>
            <person name="Kim N.-H."/>
            <person name="Lee O.R."/>
            <person name="Lee T.-H."/>
            <person name="Bashyal P."/>
            <person name="Kim T.-S."/>
            <person name="Lee W.-H."/>
            <person name="Kawkins C."/>
            <person name="Kim C.-K."/>
            <person name="Kim J.S."/>
            <person name="Ahn B.O."/>
            <person name="Rhee S.Y."/>
            <person name="Sohng J.K."/>
        </authorList>
    </citation>
    <scope>NUCLEOTIDE SEQUENCE</scope>
    <source>
        <tissue evidence="3">Leaf</tissue>
    </source>
</reference>
<evidence type="ECO:0000313" key="4">
    <source>
        <dbReference type="Proteomes" id="UP000634136"/>
    </source>
</evidence>
<comment type="caution">
    <text evidence="3">The sequence shown here is derived from an EMBL/GenBank/DDBJ whole genome shotgun (WGS) entry which is preliminary data.</text>
</comment>
<name>A0A834WFV6_9FABA</name>
<dbReference type="AlphaFoldDB" id="A0A834WFV6"/>
<dbReference type="Pfam" id="PF20167">
    <property type="entry name" value="Transposase_32"/>
    <property type="match status" value="1"/>
</dbReference>
<evidence type="ECO:0000313" key="3">
    <source>
        <dbReference type="EMBL" id="KAF7821780.1"/>
    </source>
</evidence>
<accession>A0A834WFV6</accession>
<feature type="region of interest" description="Disordered" evidence="1">
    <location>
        <begin position="1"/>
        <end position="28"/>
    </location>
</feature>
<evidence type="ECO:0000256" key="1">
    <source>
        <dbReference type="SAM" id="MobiDB-lite"/>
    </source>
</evidence>
<feature type="compositionally biased region" description="Basic and acidic residues" evidence="1">
    <location>
        <begin position="245"/>
        <end position="254"/>
    </location>
</feature>
<dbReference type="Proteomes" id="UP000634136">
    <property type="component" value="Unassembled WGS sequence"/>
</dbReference>
<feature type="domain" description="Putative plant transposon protein" evidence="2">
    <location>
        <begin position="49"/>
        <end position="121"/>
    </location>
</feature>
<organism evidence="3 4">
    <name type="scientific">Senna tora</name>
    <dbReference type="NCBI Taxonomy" id="362788"/>
    <lineage>
        <taxon>Eukaryota</taxon>
        <taxon>Viridiplantae</taxon>
        <taxon>Streptophyta</taxon>
        <taxon>Embryophyta</taxon>
        <taxon>Tracheophyta</taxon>
        <taxon>Spermatophyta</taxon>
        <taxon>Magnoliopsida</taxon>
        <taxon>eudicotyledons</taxon>
        <taxon>Gunneridae</taxon>
        <taxon>Pentapetalae</taxon>
        <taxon>rosids</taxon>
        <taxon>fabids</taxon>
        <taxon>Fabales</taxon>
        <taxon>Fabaceae</taxon>
        <taxon>Caesalpinioideae</taxon>
        <taxon>Cassia clade</taxon>
        <taxon>Senna</taxon>
    </lineage>
</organism>
<keyword evidence="4" id="KW-1185">Reference proteome</keyword>
<dbReference type="EMBL" id="JAAIUW010000008">
    <property type="protein sequence ID" value="KAF7821780.1"/>
    <property type="molecule type" value="Genomic_DNA"/>
</dbReference>
<evidence type="ECO:0000259" key="2">
    <source>
        <dbReference type="Pfam" id="PF20167"/>
    </source>
</evidence>
<protein>
    <recommendedName>
        <fullName evidence="2">Putative plant transposon protein domain-containing protein</fullName>
    </recommendedName>
</protein>
<sequence length="254" mass="29135">MQKRSKRATTSEELTPQEVKKHVKGRKLAQPRPEGNLAYVRNFYCSLEPYMEIEKALCIAGIGWETQANEDGQSYIYKRNLNNNASIWLHFMSHNLMPSSHSSDISPDQAHLLYLLRRQRPLKPLNYGLLEFVEEVIGGGILHRHSREKCTAKRIRTKGATDGLDKKMGLLLKGLEDHRRETHEAFQFLYRNQMEIVEAGHITLNTVPPPYFTKSYPVAPADTPTSSRRGKEKMTMIDSEDDNDEMAKGDSEEF</sequence>
<gene>
    <name evidence="3" type="ORF">G2W53_027235</name>
</gene>